<feature type="transmembrane region" description="Helical" evidence="7">
    <location>
        <begin position="302"/>
        <end position="326"/>
    </location>
</feature>
<gene>
    <name evidence="8" type="ORF">DIT71_01770</name>
</gene>
<reference evidence="9" key="1">
    <citation type="submission" date="2018-05" db="EMBL/GenBank/DDBJ databases">
        <authorList>
            <person name="Lu D."/>
        </authorList>
    </citation>
    <scope>NUCLEOTIDE SEQUENCE [LARGE SCALE GENOMIC DNA]</scope>
    <source>
        <strain evidence="9">F01</strain>
    </source>
</reference>
<evidence type="ECO:0000256" key="5">
    <source>
        <dbReference type="ARBA" id="ARBA00022989"/>
    </source>
</evidence>
<feature type="transmembrane region" description="Helical" evidence="7">
    <location>
        <begin position="368"/>
        <end position="391"/>
    </location>
</feature>
<reference evidence="8 9" key="2">
    <citation type="submission" date="2018-06" db="EMBL/GenBank/DDBJ databases">
        <title>Marinobactersediminissp. nov, a moderately halophilic bacterium isolated from marine solar saltern.</title>
        <authorList>
            <person name="Zhang Y."/>
        </authorList>
    </citation>
    <scope>NUCLEOTIDE SEQUENCE [LARGE SCALE GENOMIC DNA]</scope>
    <source>
        <strain evidence="8 9">F01</strain>
    </source>
</reference>
<dbReference type="GO" id="GO:0005886">
    <property type="term" value="C:plasma membrane"/>
    <property type="evidence" value="ECO:0007669"/>
    <property type="project" value="UniProtKB-SubCell"/>
</dbReference>
<name>A0A2V3ZSE6_9GAMM</name>
<feature type="transmembrane region" description="Helical" evidence="7">
    <location>
        <begin position="20"/>
        <end position="47"/>
    </location>
</feature>
<evidence type="ECO:0000256" key="1">
    <source>
        <dbReference type="ARBA" id="ARBA00004651"/>
    </source>
</evidence>
<keyword evidence="4 7" id="KW-0812">Transmembrane</keyword>
<keyword evidence="5 7" id="KW-1133">Transmembrane helix</keyword>
<evidence type="ECO:0000256" key="2">
    <source>
        <dbReference type="ARBA" id="ARBA00005262"/>
    </source>
</evidence>
<dbReference type="AlphaFoldDB" id="A0A2V3ZSE6"/>
<feature type="transmembrane region" description="Helical" evidence="7">
    <location>
        <begin position="211"/>
        <end position="229"/>
    </location>
</feature>
<proteinExistence type="inferred from homology"/>
<feature type="transmembrane region" description="Helical" evidence="7">
    <location>
        <begin position="97"/>
        <end position="120"/>
    </location>
</feature>
<evidence type="ECO:0000313" key="9">
    <source>
        <dbReference type="Proteomes" id="UP000253987"/>
    </source>
</evidence>
<feature type="transmembrane region" description="Helical" evidence="7">
    <location>
        <begin position="158"/>
        <end position="191"/>
    </location>
</feature>
<dbReference type="InterPro" id="IPR003370">
    <property type="entry name" value="Chromate_transpt"/>
</dbReference>
<dbReference type="GO" id="GO:0015109">
    <property type="term" value="F:chromate transmembrane transporter activity"/>
    <property type="evidence" value="ECO:0007669"/>
    <property type="project" value="InterPro"/>
</dbReference>
<evidence type="ECO:0000256" key="4">
    <source>
        <dbReference type="ARBA" id="ARBA00022692"/>
    </source>
</evidence>
<evidence type="ECO:0000256" key="6">
    <source>
        <dbReference type="ARBA" id="ARBA00023136"/>
    </source>
</evidence>
<dbReference type="PIRSF" id="PIRSF004810">
    <property type="entry name" value="ChrA"/>
    <property type="match status" value="1"/>
</dbReference>
<dbReference type="Pfam" id="PF02417">
    <property type="entry name" value="Chromate_transp"/>
    <property type="match status" value="2"/>
</dbReference>
<evidence type="ECO:0000256" key="7">
    <source>
        <dbReference type="SAM" id="Phobius"/>
    </source>
</evidence>
<dbReference type="NCBIfam" id="TIGR00937">
    <property type="entry name" value="2A51"/>
    <property type="match status" value="1"/>
</dbReference>
<accession>A0A2V3ZSE6</accession>
<dbReference type="Proteomes" id="UP000253987">
    <property type="component" value="Unassembled WGS sequence"/>
</dbReference>
<sequence length="402" mass="42220">MSRDVFSKDTDSNESPAGALAPWHIFLLFLRLGLTSFGGPAAHLGFFHEEFVKRRQWLSDSAYGEVVALCQLLPGPASSQVGLTLGFLQRGYRGAAAAWLGFTLPSALLMTLFALGLGLWPEAGEGGWITGLKLFVVAVVAQAVWQMGRTLCPDGPRLSIAVLVAVLLLTVGATWMQILALLAAGAAGAVLKLPQQQSSQTLTIPVQTRRPMVFFAVFAGLLMLAFVPISPGSLGWIWAELYRAGALVFGGGHVVLPWLQEGFVASGAMPADTFLAGYGVAQAMPGPLFSFSAFLGGIQNGWAGAVVAVVAVFLPGTLLVFAGLPLWSYIRSHELARAALAGVNAGVVGLLLAALYDPVFTSAVNSSAAIAFVMLAWVSLALWRVPVWILAPGSALAGLMLF</sequence>
<comment type="similarity">
    <text evidence="2">Belongs to the chromate ion transporter (CHR) (TC 2.A.51) family.</text>
</comment>
<dbReference type="OrthoDB" id="8969999at2"/>
<feature type="transmembrane region" description="Helical" evidence="7">
    <location>
        <begin position="338"/>
        <end position="356"/>
    </location>
</feature>
<dbReference type="PANTHER" id="PTHR33567:SF3">
    <property type="entry name" value="CHROMATE ION TRANSPORTER (EUROFUNG)"/>
    <property type="match status" value="1"/>
</dbReference>
<dbReference type="EMBL" id="QFWX01000001">
    <property type="protein sequence ID" value="PXX93553.1"/>
    <property type="molecule type" value="Genomic_DNA"/>
</dbReference>
<evidence type="ECO:0000313" key="8">
    <source>
        <dbReference type="EMBL" id="PXX93553.1"/>
    </source>
</evidence>
<feature type="transmembrane region" description="Helical" evidence="7">
    <location>
        <begin position="241"/>
        <end position="259"/>
    </location>
</feature>
<comment type="caution">
    <text evidence="8">The sequence shown here is derived from an EMBL/GenBank/DDBJ whole genome shotgun (WGS) entry which is preliminary data.</text>
</comment>
<protein>
    <submittedName>
        <fullName evidence="8">Chromate transporter</fullName>
    </submittedName>
</protein>
<dbReference type="PANTHER" id="PTHR33567">
    <property type="entry name" value="CHROMATE ION TRANSPORTER (EUROFUNG)"/>
    <property type="match status" value="1"/>
</dbReference>
<keyword evidence="9" id="KW-1185">Reference proteome</keyword>
<feature type="transmembrane region" description="Helical" evidence="7">
    <location>
        <begin position="126"/>
        <end position="146"/>
    </location>
</feature>
<keyword evidence="3" id="KW-1003">Cell membrane</keyword>
<comment type="subcellular location">
    <subcellularLocation>
        <location evidence="1">Cell membrane</location>
        <topology evidence="1">Multi-pass membrane protein</topology>
    </subcellularLocation>
</comment>
<evidence type="ECO:0000256" key="3">
    <source>
        <dbReference type="ARBA" id="ARBA00022475"/>
    </source>
</evidence>
<organism evidence="8 9">
    <name type="scientific">Marinobacter vulgaris</name>
    <dbReference type="NCBI Taxonomy" id="1928331"/>
    <lineage>
        <taxon>Bacteria</taxon>
        <taxon>Pseudomonadati</taxon>
        <taxon>Pseudomonadota</taxon>
        <taxon>Gammaproteobacteria</taxon>
        <taxon>Pseudomonadales</taxon>
        <taxon>Marinobacteraceae</taxon>
        <taxon>Marinobacter</taxon>
    </lineage>
</organism>
<keyword evidence="6 7" id="KW-0472">Membrane</keyword>
<dbReference type="RefSeq" id="WP_114611478.1">
    <property type="nucleotide sequence ID" value="NZ_QFWX01000001.1"/>
</dbReference>
<dbReference type="InterPro" id="IPR014047">
    <property type="entry name" value="Chr_Tranpt_l_chain"/>
</dbReference>